<comment type="caution">
    <text evidence="1">The sequence shown here is derived from an EMBL/GenBank/DDBJ whole genome shotgun (WGS) entry which is preliminary data.</text>
</comment>
<protein>
    <submittedName>
        <fullName evidence="1">Uncharacterized protein</fullName>
    </submittedName>
</protein>
<organism evidence="1 2">
    <name type="scientific">Candidatus Cryptobacteroides avicola</name>
    <dbReference type="NCBI Taxonomy" id="2840757"/>
    <lineage>
        <taxon>Bacteria</taxon>
        <taxon>Pseudomonadati</taxon>
        <taxon>Bacteroidota</taxon>
        <taxon>Bacteroidia</taxon>
        <taxon>Bacteroidales</taxon>
        <taxon>Candidatus Cryptobacteroides</taxon>
    </lineage>
</organism>
<reference evidence="1" key="1">
    <citation type="submission" date="2020-10" db="EMBL/GenBank/DDBJ databases">
        <authorList>
            <person name="Gilroy R."/>
        </authorList>
    </citation>
    <scope>NUCLEOTIDE SEQUENCE</scope>
    <source>
        <strain evidence="1">G3-8215</strain>
    </source>
</reference>
<reference evidence="1" key="2">
    <citation type="journal article" date="2021" name="PeerJ">
        <title>Extensive microbial diversity within the chicken gut microbiome revealed by metagenomics and culture.</title>
        <authorList>
            <person name="Gilroy R."/>
            <person name="Ravi A."/>
            <person name="Getino M."/>
            <person name="Pursley I."/>
            <person name="Horton D.L."/>
            <person name="Alikhan N.F."/>
            <person name="Baker D."/>
            <person name="Gharbi K."/>
            <person name="Hall N."/>
            <person name="Watson M."/>
            <person name="Adriaenssens E.M."/>
            <person name="Foster-Nyarko E."/>
            <person name="Jarju S."/>
            <person name="Secka A."/>
            <person name="Antonio M."/>
            <person name="Oren A."/>
            <person name="Chaudhuri R.R."/>
            <person name="La Ragione R."/>
            <person name="Hildebrand F."/>
            <person name="Pallen M.J."/>
        </authorList>
    </citation>
    <scope>NUCLEOTIDE SEQUENCE</scope>
    <source>
        <strain evidence="1">G3-8215</strain>
    </source>
</reference>
<dbReference type="Proteomes" id="UP000725002">
    <property type="component" value="Unassembled WGS sequence"/>
</dbReference>
<dbReference type="AlphaFoldDB" id="A0A940DQX9"/>
<gene>
    <name evidence="1" type="ORF">IAB75_03330</name>
</gene>
<name>A0A940DQX9_9BACT</name>
<dbReference type="EMBL" id="JADILV010000021">
    <property type="protein sequence ID" value="MBO8483135.1"/>
    <property type="molecule type" value="Genomic_DNA"/>
</dbReference>
<sequence>MGKTKFDTCFFERYAMISLTSLLGEKYSCLVNEDRPDLQAPDHSLGIEVTRAMEESKKVADSLLLEMAGVINPDDDDEAEDDYRTILDSGYAYGLRGGKYIGSVEYDYWALALPLRRIIASKVEKVSSGFYGNYRNFGLYVFCKDHLNEEEVGLAVSYTSELQKGLATSFSTLYLSLIDRLYVCDMKNGTVSHNEISREMCRLFFRKALQQPDTTV</sequence>
<evidence type="ECO:0000313" key="2">
    <source>
        <dbReference type="Proteomes" id="UP000725002"/>
    </source>
</evidence>
<evidence type="ECO:0000313" key="1">
    <source>
        <dbReference type="EMBL" id="MBO8483135.1"/>
    </source>
</evidence>
<accession>A0A940DQX9</accession>
<proteinExistence type="predicted"/>